<accession>A0A2T1DCN6</accession>
<gene>
    <name evidence="1" type="ORF">C7B65_16035</name>
</gene>
<proteinExistence type="predicted"/>
<dbReference type="RefSeq" id="WP_073073235.1">
    <property type="nucleotide sequence ID" value="NZ_MPPI01000021.1"/>
</dbReference>
<dbReference type="EMBL" id="PVWG01000019">
    <property type="protein sequence ID" value="PSB18214.1"/>
    <property type="molecule type" value="Genomic_DNA"/>
</dbReference>
<reference evidence="1 2" key="2">
    <citation type="submission" date="2018-03" db="EMBL/GenBank/DDBJ databases">
        <title>The ancient ancestry and fast evolution of plastids.</title>
        <authorList>
            <person name="Moore K.R."/>
            <person name="Magnabosco C."/>
            <person name="Momper L."/>
            <person name="Gold D.A."/>
            <person name="Bosak T."/>
            <person name="Fournier G.P."/>
        </authorList>
    </citation>
    <scope>NUCLEOTIDE SEQUENCE [LARGE SCALE GENOMIC DNA]</scope>
    <source>
        <strain evidence="1 2">ULC007</strain>
    </source>
</reference>
<dbReference type="AlphaFoldDB" id="A0A2T1DCN6"/>
<organism evidence="1 2">
    <name type="scientific">Phormidesmis priestleyi ULC007</name>
    <dbReference type="NCBI Taxonomy" id="1920490"/>
    <lineage>
        <taxon>Bacteria</taxon>
        <taxon>Bacillati</taxon>
        <taxon>Cyanobacteriota</taxon>
        <taxon>Cyanophyceae</taxon>
        <taxon>Leptolyngbyales</taxon>
        <taxon>Leptolyngbyaceae</taxon>
        <taxon>Phormidesmis</taxon>
    </lineage>
</organism>
<sequence length="91" mass="10253">MQLVNVMQTLFDRPPIPFDPNRQSLKSWAKFCLQDRGFKVVYAQNADFAVETNTGEKVYFKVNTSAENLDPKTGWIVVDESGQKATVIAPT</sequence>
<protein>
    <submittedName>
        <fullName evidence="1">Uncharacterized protein</fullName>
    </submittedName>
</protein>
<comment type="caution">
    <text evidence="1">The sequence shown here is derived from an EMBL/GenBank/DDBJ whole genome shotgun (WGS) entry which is preliminary data.</text>
</comment>
<evidence type="ECO:0000313" key="1">
    <source>
        <dbReference type="EMBL" id="PSB18214.1"/>
    </source>
</evidence>
<dbReference type="Proteomes" id="UP000238634">
    <property type="component" value="Unassembled WGS sequence"/>
</dbReference>
<name>A0A2T1DCN6_9CYAN</name>
<dbReference type="STRING" id="1920490.GCA_001895925_01054"/>
<dbReference type="OrthoDB" id="495374at2"/>
<evidence type="ECO:0000313" key="2">
    <source>
        <dbReference type="Proteomes" id="UP000238634"/>
    </source>
</evidence>
<keyword evidence="2" id="KW-1185">Reference proteome</keyword>
<reference evidence="1 2" key="1">
    <citation type="submission" date="2018-02" db="EMBL/GenBank/DDBJ databases">
        <authorList>
            <person name="Cohen D.B."/>
            <person name="Kent A.D."/>
        </authorList>
    </citation>
    <scope>NUCLEOTIDE SEQUENCE [LARGE SCALE GENOMIC DNA]</scope>
    <source>
        <strain evidence="1 2">ULC007</strain>
    </source>
</reference>